<dbReference type="SMART" id="SM00105">
    <property type="entry name" value="ArfGap"/>
    <property type="match status" value="1"/>
</dbReference>
<dbReference type="PANTHER" id="PTHR46395">
    <property type="entry name" value="ADP-RIBOSYLATION FACTOR GTPASE-ACTIVATING PROTEIN 1"/>
    <property type="match status" value="1"/>
</dbReference>
<dbReference type="GO" id="GO:0000139">
    <property type="term" value="C:Golgi membrane"/>
    <property type="evidence" value="ECO:0007669"/>
    <property type="project" value="TreeGrafter"/>
</dbReference>
<proteinExistence type="predicted"/>
<keyword evidence="3 5" id="KW-0863">Zinc-finger</keyword>
<feature type="domain" description="Arf-GAP" evidence="6">
    <location>
        <begin position="27"/>
        <end position="136"/>
    </location>
</feature>
<dbReference type="InterPro" id="IPR038508">
    <property type="entry name" value="ArfGAP_dom_sf"/>
</dbReference>
<evidence type="ECO:0000256" key="1">
    <source>
        <dbReference type="ARBA" id="ARBA00022468"/>
    </source>
</evidence>
<keyword evidence="8" id="KW-1185">Reference proteome</keyword>
<keyword evidence="2" id="KW-0479">Metal-binding</keyword>
<dbReference type="Proteomes" id="UP001165082">
    <property type="component" value="Unassembled WGS sequence"/>
</dbReference>
<dbReference type="EMBL" id="BRXZ01002510">
    <property type="protein sequence ID" value="GMH63781.1"/>
    <property type="molecule type" value="Genomic_DNA"/>
</dbReference>
<dbReference type="GO" id="GO:0032012">
    <property type="term" value="P:regulation of ARF protein signal transduction"/>
    <property type="evidence" value="ECO:0007669"/>
    <property type="project" value="TreeGrafter"/>
</dbReference>
<dbReference type="GO" id="GO:0030100">
    <property type="term" value="P:regulation of endocytosis"/>
    <property type="evidence" value="ECO:0007669"/>
    <property type="project" value="TreeGrafter"/>
</dbReference>
<evidence type="ECO:0000313" key="7">
    <source>
        <dbReference type="EMBL" id="GMH63781.1"/>
    </source>
</evidence>
<keyword evidence="4" id="KW-0862">Zinc</keyword>
<evidence type="ECO:0000256" key="4">
    <source>
        <dbReference type="ARBA" id="ARBA00022833"/>
    </source>
</evidence>
<dbReference type="InterPro" id="IPR001164">
    <property type="entry name" value="ArfGAP_dom"/>
</dbReference>
<dbReference type="GO" id="GO:0008270">
    <property type="term" value="F:zinc ion binding"/>
    <property type="evidence" value="ECO:0007669"/>
    <property type="project" value="UniProtKB-KW"/>
</dbReference>
<reference evidence="7" key="1">
    <citation type="submission" date="2022-07" db="EMBL/GenBank/DDBJ databases">
        <title>Genome analysis of Parmales, a sister group of diatoms, reveals the evolutionary specialization of diatoms from phago-mixotrophs to photoautotrophs.</title>
        <authorList>
            <person name="Ban H."/>
            <person name="Sato S."/>
            <person name="Yoshikawa S."/>
            <person name="Kazumasa Y."/>
            <person name="Nakamura Y."/>
            <person name="Ichinomiya M."/>
            <person name="Saitoh K."/>
            <person name="Sato N."/>
            <person name="Blanc-Mathieu R."/>
            <person name="Endo H."/>
            <person name="Kuwata A."/>
            <person name="Ogata H."/>
        </authorList>
    </citation>
    <scope>NUCLEOTIDE SEQUENCE</scope>
</reference>
<dbReference type="Pfam" id="PF01412">
    <property type="entry name" value="ArfGap"/>
    <property type="match status" value="1"/>
</dbReference>
<comment type="caution">
    <text evidence="7">The sequence shown here is derived from an EMBL/GenBank/DDBJ whole genome shotgun (WGS) entry which is preliminary data.</text>
</comment>
<dbReference type="AlphaFoldDB" id="A0A9W7A471"/>
<dbReference type="OrthoDB" id="983479at2759"/>
<evidence type="ECO:0000256" key="3">
    <source>
        <dbReference type="ARBA" id="ARBA00022771"/>
    </source>
</evidence>
<dbReference type="PRINTS" id="PR00405">
    <property type="entry name" value="REVINTRACTNG"/>
</dbReference>
<dbReference type="Gene3D" id="1.10.220.150">
    <property type="entry name" value="Arf GTPase activating protein"/>
    <property type="match status" value="1"/>
</dbReference>
<dbReference type="InterPro" id="IPR037278">
    <property type="entry name" value="ARFGAP/RecO"/>
</dbReference>
<organism evidence="7 8">
    <name type="scientific">Triparma retinervis</name>
    <dbReference type="NCBI Taxonomy" id="2557542"/>
    <lineage>
        <taxon>Eukaryota</taxon>
        <taxon>Sar</taxon>
        <taxon>Stramenopiles</taxon>
        <taxon>Ochrophyta</taxon>
        <taxon>Bolidophyceae</taxon>
        <taxon>Parmales</taxon>
        <taxon>Triparmaceae</taxon>
        <taxon>Triparma</taxon>
    </lineage>
</organism>
<dbReference type="GO" id="GO:0005096">
    <property type="term" value="F:GTPase activator activity"/>
    <property type="evidence" value="ECO:0007669"/>
    <property type="project" value="UniProtKB-KW"/>
</dbReference>
<protein>
    <recommendedName>
        <fullName evidence="6">Arf-GAP domain-containing protein</fullName>
    </recommendedName>
</protein>
<dbReference type="PANTHER" id="PTHR46395:SF1">
    <property type="entry name" value="ADP-RIBOSYLATION FACTOR GTPASE-ACTIVATING PROTEIN 1"/>
    <property type="match status" value="1"/>
</dbReference>
<evidence type="ECO:0000256" key="2">
    <source>
        <dbReference type="ARBA" id="ARBA00022723"/>
    </source>
</evidence>
<sequence length="136" mass="14938">MELIENVRDELNSINSTSTPTSSSFPASSLTFLRTLPGNAACIDCEAPDTSWCSLTYGVLMCLNCSGKHRGLGVGLSYVRSINMDSFTSPEILQMLEGGNGQFRDFLSRQSVTVGSNGSEGMRVYRTKAARYYRER</sequence>
<evidence type="ECO:0000259" key="6">
    <source>
        <dbReference type="PROSITE" id="PS50115"/>
    </source>
</evidence>
<gene>
    <name evidence="7" type="ORF">TrRE_jg8203</name>
</gene>
<name>A0A9W7A471_9STRA</name>
<dbReference type="SUPFAM" id="SSF57863">
    <property type="entry name" value="ArfGap/RecO-like zinc finger"/>
    <property type="match status" value="1"/>
</dbReference>
<dbReference type="PROSITE" id="PS50115">
    <property type="entry name" value="ARFGAP"/>
    <property type="match status" value="1"/>
</dbReference>
<evidence type="ECO:0000256" key="5">
    <source>
        <dbReference type="PROSITE-ProRule" id="PRU00288"/>
    </source>
</evidence>
<keyword evidence="1" id="KW-0343">GTPase activation</keyword>
<evidence type="ECO:0000313" key="8">
    <source>
        <dbReference type="Proteomes" id="UP001165082"/>
    </source>
</evidence>
<accession>A0A9W7A471</accession>